<dbReference type="OrthoDB" id="9795626at2"/>
<evidence type="ECO:0000256" key="3">
    <source>
        <dbReference type="ARBA" id="ARBA00013368"/>
    </source>
</evidence>
<name>A0A7X4YN80_9BACL</name>
<comment type="caution">
    <text evidence="6">The sequence shown here is derived from an EMBL/GenBank/DDBJ whole genome shotgun (WGS) entry which is preliminary data.</text>
</comment>
<dbReference type="RefSeq" id="WP_161697347.1">
    <property type="nucleotide sequence ID" value="NZ_JAAAMU010000005.1"/>
</dbReference>
<dbReference type="InterPro" id="IPR038729">
    <property type="entry name" value="Rad50/SbcC_AAA"/>
</dbReference>
<dbReference type="PANTHER" id="PTHR32114">
    <property type="entry name" value="ABC TRANSPORTER ABCH.3"/>
    <property type="match status" value="1"/>
</dbReference>
<dbReference type="Pfam" id="PF13476">
    <property type="entry name" value="AAA_23"/>
    <property type="match status" value="1"/>
</dbReference>
<keyword evidence="4" id="KW-0175">Coiled coil</keyword>
<evidence type="ECO:0000313" key="6">
    <source>
        <dbReference type="EMBL" id="NBC69445.1"/>
    </source>
</evidence>
<evidence type="ECO:0000256" key="4">
    <source>
        <dbReference type="SAM" id="Coils"/>
    </source>
</evidence>
<dbReference type="SUPFAM" id="SSF52540">
    <property type="entry name" value="P-loop containing nucleoside triphosphate hydrolases"/>
    <property type="match status" value="1"/>
</dbReference>
<dbReference type="InterPro" id="IPR027417">
    <property type="entry name" value="P-loop_NTPase"/>
</dbReference>
<proteinExistence type="inferred from homology"/>
<dbReference type="GO" id="GO:0006302">
    <property type="term" value="P:double-strand break repair"/>
    <property type="evidence" value="ECO:0007669"/>
    <property type="project" value="InterPro"/>
</dbReference>
<sequence>MKPIKLRLSGLQSYREAQEVDFERLCEAGVFGIFGPTGSGKSSILDAVTLALYGKVERAANGTQGIMNQAEKTLAVAFTFDLAGGGEQKRFRVERQFKRGSDVSVSNTLSRFVEVTEAGDVVIADKLADVTRCVEAQIGLNMQDFTRAVVLPQGKFAEFLSLTGKDRRSMLQRLFHLERYGDGLALKLSQRMKAADAALQEAAAEQLGLGDASDAAVAAAADRYREAAAAAAEARALFAEADRQHAERAQVHERLAALREKEALHAKLQAEAPRVAELERELQRLAAAERLLPALAAAGAAEAALRAAALRR</sequence>
<dbReference type="PANTHER" id="PTHR32114:SF2">
    <property type="entry name" value="ABC TRANSPORTER ABCH.3"/>
    <property type="match status" value="1"/>
</dbReference>
<dbReference type="Gene3D" id="3.40.50.300">
    <property type="entry name" value="P-loop containing nucleotide triphosphate hydrolases"/>
    <property type="match status" value="1"/>
</dbReference>
<dbReference type="GO" id="GO:0016887">
    <property type="term" value="F:ATP hydrolysis activity"/>
    <property type="evidence" value="ECO:0007669"/>
    <property type="project" value="InterPro"/>
</dbReference>
<dbReference type="AlphaFoldDB" id="A0A7X4YN80"/>
<evidence type="ECO:0000256" key="1">
    <source>
        <dbReference type="ARBA" id="ARBA00006930"/>
    </source>
</evidence>
<evidence type="ECO:0000256" key="2">
    <source>
        <dbReference type="ARBA" id="ARBA00011322"/>
    </source>
</evidence>
<accession>A0A7X4YN80</accession>
<organism evidence="6 7">
    <name type="scientific">Paenibacillus sacheonensis</name>
    <dbReference type="NCBI Taxonomy" id="742054"/>
    <lineage>
        <taxon>Bacteria</taxon>
        <taxon>Bacillati</taxon>
        <taxon>Bacillota</taxon>
        <taxon>Bacilli</taxon>
        <taxon>Bacillales</taxon>
        <taxon>Paenibacillaceae</taxon>
        <taxon>Paenibacillus</taxon>
    </lineage>
</organism>
<protein>
    <recommendedName>
        <fullName evidence="3">Nuclease SbcCD subunit C</fullName>
    </recommendedName>
</protein>
<dbReference type="Proteomes" id="UP000558113">
    <property type="component" value="Unassembled WGS sequence"/>
</dbReference>
<comment type="similarity">
    <text evidence="1">Belongs to the SMC family. SbcC subfamily.</text>
</comment>
<feature type="coiled-coil region" evidence="4">
    <location>
        <begin position="229"/>
        <end position="261"/>
    </location>
</feature>
<keyword evidence="7" id="KW-1185">Reference proteome</keyword>
<evidence type="ECO:0000313" key="7">
    <source>
        <dbReference type="Proteomes" id="UP000558113"/>
    </source>
</evidence>
<gene>
    <name evidence="6" type="ORF">GT003_10620</name>
</gene>
<dbReference type="EMBL" id="JAAAMU010000005">
    <property type="protein sequence ID" value="NBC69445.1"/>
    <property type="molecule type" value="Genomic_DNA"/>
</dbReference>
<feature type="non-terminal residue" evidence="6">
    <location>
        <position position="312"/>
    </location>
</feature>
<evidence type="ECO:0000259" key="5">
    <source>
        <dbReference type="Pfam" id="PF13476"/>
    </source>
</evidence>
<comment type="subunit">
    <text evidence="2">Heterodimer of SbcC and SbcD.</text>
</comment>
<reference evidence="6 7" key="1">
    <citation type="submission" date="2020-01" db="EMBL/GenBank/DDBJ databases">
        <title>Paenibacillus soybeanensis sp. nov. isolated from the nodules of soybean (Glycine max(L.) Merr).</title>
        <authorList>
            <person name="Wang H."/>
        </authorList>
    </citation>
    <scope>NUCLEOTIDE SEQUENCE [LARGE SCALE GENOMIC DNA]</scope>
    <source>
        <strain evidence="6 7">DSM 23054</strain>
    </source>
</reference>
<feature type="domain" description="Rad50/SbcC-type AAA" evidence="5">
    <location>
        <begin position="5"/>
        <end position="209"/>
    </location>
</feature>